<dbReference type="OrthoDB" id="5955722at2"/>
<keyword evidence="3" id="KW-1185">Reference proteome</keyword>
<evidence type="ECO:0000313" key="3">
    <source>
        <dbReference type="Proteomes" id="UP000248926"/>
    </source>
</evidence>
<dbReference type="PIRSF" id="PIRSF015875">
    <property type="entry name" value="UCP015875"/>
    <property type="match status" value="1"/>
</dbReference>
<dbReference type="RefSeq" id="WP_111981006.1">
    <property type="nucleotide sequence ID" value="NZ_NFZS01000001.1"/>
</dbReference>
<evidence type="ECO:0000256" key="1">
    <source>
        <dbReference type="SAM" id="Phobius"/>
    </source>
</evidence>
<proteinExistence type="predicted"/>
<dbReference type="Proteomes" id="UP000248926">
    <property type="component" value="Unassembled WGS sequence"/>
</dbReference>
<feature type="transmembrane region" description="Helical" evidence="1">
    <location>
        <begin position="6"/>
        <end position="31"/>
    </location>
</feature>
<dbReference type="InterPro" id="IPR007418">
    <property type="entry name" value="DUF474"/>
</dbReference>
<reference evidence="2 3" key="1">
    <citation type="journal article" date="2018" name="Genet. Mol. Biol.">
        <title>The genome sequence of Dyella jiangningensis FCAV SCS01 from a lignocellulose-decomposing microbial consortium metagenome reveals potential for biotechnological applications.</title>
        <authorList>
            <person name="Desiderato J.G."/>
            <person name="Alvarenga D.O."/>
            <person name="Constancio M.T.L."/>
            <person name="Alves L.M.C."/>
            <person name="Varani A.M."/>
        </authorList>
    </citation>
    <scope>NUCLEOTIDE SEQUENCE [LARGE SCALE GENOMIC DNA]</scope>
    <source>
        <strain evidence="2 3">FCAV SCS01</strain>
    </source>
</reference>
<organism evidence="2 3">
    <name type="scientific">Dyella jiangningensis</name>
    <dbReference type="NCBI Taxonomy" id="1379159"/>
    <lineage>
        <taxon>Bacteria</taxon>
        <taxon>Pseudomonadati</taxon>
        <taxon>Pseudomonadota</taxon>
        <taxon>Gammaproteobacteria</taxon>
        <taxon>Lysobacterales</taxon>
        <taxon>Rhodanobacteraceae</taxon>
        <taxon>Dyella</taxon>
    </lineage>
</organism>
<evidence type="ECO:0000313" key="2">
    <source>
        <dbReference type="EMBL" id="RAO76945.1"/>
    </source>
</evidence>
<feature type="transmembrane region" description="Helical" evidence="1">
    <location>
        <begin position="52"/>
        <end position="71"/>
    </location>
</feature>
<keyword evidence="1" id="KW-0472">Membrane</keyword>
<comment type="caution">
    <text evidence="2">The sequence shown here is derived from an EMBL/GenBank/DDBJ whole genome shotgun (WGS) entry which is preliminary data.</text>
</comment>
<sequence length="141" mass="15765">MSTRRCSISLSCAIAFVGAVVFEVVILDALHRRFDRATMGRIEQAVMQRARRVMPWVVGTLYASGIAMFTVRCGGLRCLPTHFGWLLLAKVTLALAVLVIFIRAVRAGDRRVDPCGFRHTHRIVLVLMVGIVFLAKAMFYL</sequence>
<dbReference type="EMBL" id="NFZS01000001">
    <property type="protein sequence ID" value="RAO76945.1"/>
    <property type="molecule type" value="Genomic_DNA"/>
</dbReference>
<name>A0A328P8N9_9GAMM</name>
<feature type="transmembrane region" description="Helical" evidence="1">
    <location>
        <begin position="123"/>
        <end position="140"/>
    </location>
</feature>
<accession>A0A328P8N9</accession>
<protein>
    <submittedName>
        <fullName evidence="2">Uncharacterized protein</fullName>
    </submittedName>
</protein>
<feature type="transmembrane region" description="Helical" evidence="1">
    <location>
        <begin position="83"/>
        <end position="102"/>
    </location>
</feature>
<keyword evidence="1" id="KW-0812">Transmembrane</keyword>
<dbReference type="AlphaFoldDB" id="A0A328P8N9"/>
<gene>
    <name evidence="2" type="ORF">CA260_03280</name>
</gene>
<keyword evidence="1" id="KW-1133">Transmembrane helix</keyword>